<sequence>MMAGLLMKDLRLTMMQKNTLLMVGIIAVIVVIGEGDPGFVITYLTFIGVLYTMNTLSYDGADNGNAFLFSLPITRAGYVMEKYVFGLLGGSALWLFGVALAYTVNALKNVPFSEEIMMNAFVALLMPVFVLAFLLPIELKFGAEKARIMIVVISCLLFVVGMLVAKTGKSIYPALMAWFGKIEERPELAAGASLAAGIALLGVSCRISIGIMNKKEF</sequence>
<accession>A0A2K4ZB40</accession>
<evidence type="ECO:0008006" key="4">
    <source>
        <dbReference type="Google" id="ProtNLM"/>
    </source>
</evidence>
<feature type="transmembrane region" description="Helical" evidence="1">
    <location>
        <begin position="188"/>
        <end position="209"/>
    </location>
</feature>
<keyword evidence="3" id="KW-1185">Reference proteome</keyword>
<dbReference type="AlphaFoldDB" id="A0A2K4ZB40"/>
<evidence type="ECO:0000313" key="2">
    <source>
        <dbReference type="EMBL" id="SOY27670.1"/>
    </source>
</evidence>
<evidence type="ECO:0000313" key="3">
    <source>
        <dbReference type="Proteomes" id="UP000236311"/>
    </source>
</evidence>
<dbReference type="PANTHER" id="PTHR41309:SF2">
    <property type="entry name" value="MEMBRANE PROTEIN"/>
    <property type="match status" value="1"/>
</dbReference>
<feature type="transmembrane region" description="Helical" evidence="1">
    <location>
        <begin position="148"/>
        <end position="168"/>
    </location>
</feature>
<protein>
    <recommendedName>
        <fullName evidence="4">ABC-2 family transporter protein</fullName>
    </recommendedName>
</protein>
<keyword evidence="1" id="KW-0812">Transmembrane</keyword>
<dbReference type="PANTHER" id="PTHR41309">
    <property type="entry name" value="MEMBRANE PROTEIN-RELATED"/>
    <property type="match status" value="1"/>
</dbReference>
<dbReference type="Pfam" id="PF13346">
    <property type="entry name" value="ABC2_membrane_5"/>
    <property type="match status" value="1"/>
</dbReference>
<keyword evidence="1" id="KW-1133">Transmembrane helix</keyword>
<gene>
    <name evidence="2" type="ORF">AMURIS_00374</name>
</gene>
<reference evidence="2 3" key="1">
    <citation type="submission" date="2018-01" db="EMBL/GenBank/DDBJ databases">
        <authorList>
            <person name="Gaut B.S."/>
            <person name="Morton B.R."/>
            <person name="Clegg M.T."/>
            <person name="Duvall M.R."/>
        </authorList>
    </citation>
    <scope>NUCLEOTIDE SEQUENCE [LARGE SCALE GENOMIC DNA]</scope>
    <source>
        <strain evidence="2">GP69</strain>
    </source>
</reference>
<dbReference type="EMBL" id="OFSM01000002">
    <property type="protein sequence ID" value="SOY27670.1"/>
    <property type="molecule type" value="Genomic_DNA"/>
</dbReference>
<dbReference type="InterPro" id="IPR025699">
    <property type="entry name" value="ABC2_memb-like"/>
</dbReference>
<dbReference type="OrthoDB" id="2313863at2"/>
<keyword evidence="1" id="KW-0472">Membrane</keyword>
<organism evidence="2 3">
    <name type="scientific">Acetatifactor muris</name>
    <dbReference type="NCBI Taxonomy" id="879566"/>
    <lineage>
        <taxon>Bacteria</taxon>
        <taxon>Bacillati</taxon>
        <taxon>Bacillota</taxon>
        <taxon>Clostridia</taxon>
        <taxon>Lachnospirales</taxon>
        <taxon>Lachnospiraceae</taxon>
        <taxon>Acetatifactor</taxon>
    </lineage>
</organism>
<feature type="transmembrane region" description="Helical" evidence="1">
    <location>
        <begin position="116"/>
        <end position="136"/>
    </location>
</feature>
<feature type="transmembrane region" description="Helical" evidence="1">
    <location>
        <begin position="82"/>
        <end position="104"/>
    </location>
</feature>
<dbReference type="Proteomes" id="UP000236311">
    <property type="component" value="Unassembled WGS sequence"/>
</dbReference>
<proteinExistence type="predicted"/>
<name>A0A2K4ZB40_9FIRM</name>
<evidence type="ECO:0000256" key="1">
    <source>
        <dbReference type="SAM" id="Phobius"/>
    </source>
</evidence>